<organism evidence="1 2">
    <name type="scientific">Rhizopogon vinicolor AM-OR11-026</name>
    <dbReference type="NCBI Taxonomy" id="1314800"/>
    <lineage>
        <taxon>Eukaryota</taxon>
        <taxon>Fungi</taxon>
        <taxon>Dikarya</taxon>
        <taxon>Basidiomycota</taxon>
        <taxon>Agaricomycotina</taxon>
        <taxon>Agaricomycetes</taxon>
        <taxon>Agaricomycetidae</taxon>
        <taxon>Boletales</taxon>
        <taxon>Suillineae</taxon>
        <taxon>Rhizopogonaceae</taxon>
        <taxon>Rhizopogon</taxon>
    </lineage>
</organism>
<dbReference type="EMBL" id="KV448152">
    <property type="protein sequence ID" value="OAX42682.1"/>
    <property type="molecule type" value="Genomic_DNA"/>
</dbReference>
<accession>A0A1B7NCS8</accession>
<dbReference type="OrthoDB" id="2655902at2759"/>
<dbReference type="InParanoid" id="A0A1B7NCS8"/>
<keyword evidence="2" id="KW-1185">Reference proteome</keyword>
<reference evidence="1 2" key="1">
    <citation type="submission" date="2016-06" db="EMBL/GenBank/DDBJ databases">
        <title>Comparative genomics of the ectomycorrhizal sister species Rhizopogon vinicolor and Rhizopogon vesiculosus (Basidiomycota: Boletales) reveals a divergence of the mating type B locus.</title>
        <authorList>
            <consortium name="DOE Joint Genome Institute"/>
            <person name="Mujic A.B."/>
            <person name="Kuo A."/>
            <person name="Tritt A."/>
            <person name="Lipzen A."/>
            <person name="Chen C."/>
            <person name="Johnson J."/>
            <person name="Sharma A."/>
            <person name="Barry K."/>
            <person name="Grigoriev I.V."/>
            <person name="Spatafora J.W."/>
        </authorList>
    </citation>
    <scope>NUCLEOTIDE SEQUENCE [LARGE SCALE GENOMIC DNA]</scope>
    <source>
        <strain evidence="1 2">AM-OR11-026</strain>
    </source>
</reference>
<dbReference type="AlphaFoldDB" id="A0A1B7NCS8"/>
<gene>
    <name evidence="1" type="ORF">K503DRAFT_853825</name>
</gene>
<proteinExistence type="predicted"/>
<protein>
    <submittedName>
        <fullName evidence="1">Uncharacterized protein</fullName>
    </submittedName>
</protein>
<name>A0A1B7NCS8_9AGAM</name>
<evidence type="ECO:0000313" key="2">
    <source>
        <dbReference type="Proteomes" id="UP000092154"/>
    </source>
</evidence>
<evidence type="ECO:0000313" key="1">
    <source>
        <dbReference type="EMBL" id="OAX42682.1"/>
    </source>
</evidence>
<dbReference type="STRING" id="1314800.A0A1B7NCS8"/>
<dbReference type="Proteomes" id="UP000092154">
    <property type="component" value="Unassembled WGS sequence"/>
</dbReference>
<sequence length="431" mass="48006">MSTWIIGYAHPMYMGIFRIMKTTYHMLDPLNEPPSADETQHTVTLGYTVSQEDPSVLSTLFIHFRLSKEAHTRFTVVFHDIPGINSRIEDEVKDLCIPIPLELVPRMIEVYEFVSVIVSHHMDDYKVARMLWKRVQAKKFHKRVLPQKPVLNDASESFSQCPICNSDLIHCMTCQVASCGSGGCRGYSQPPLAQCVRHQQILCIPCLEDHGPRLEKCGGCESWCCTRDIFECSGRPVGISPIPRVPGREIISPDAFDIYNDAARAHPPRRDSCINCHMPGWQNCDNPRCWSPAICPECASGGVECLCGELWACNLCANHDDVVMRCPRCDRPFCPSCYYIDRCVGCEGESLCFDCAEEASDVDDGALKPVILVASCGICKEKVCDHCLSYLAASCAGCSCQLCGNCASTKCLTCDRPVCEDCFANHPNCFR</sequence>